<protein>
    <submittedName>
        <fullName evidence="1">Uncharacterized protein</fullName>
    </submittedName>
</protein>
<dbReference type="EMBL" id="CAXAMN010004446">
    <property type="protein sequence ID" value="CAK9009167.1"/>
    <property type="molecule type" value="Genomic_DNA"/>
</dbReference>
<reference evidence="1 2" key="1">
    <citation type="submission" date="2024-02" db="EMBL/GenBank/DDBJ databases">
        <authorList>
            <person name="Chen Y."/>
            <person name="Shah S."/>
            <person name="Dougan E. K."/>
            <person name="Thang M."/>
            <person name="Chan C."/>
        </authorList>
    </citation>
    <scope>NUCLEOTIDE SEQUENCE [LARGE SCALE GENOMIC DNA]</scope>
</reference>
<evidence type="ECO:0000313" key="2">
    <source>
        <dbReference type="Proteomes" id="UP001642484"/>
    </source>
</evidence>
<sequence>MPMSDVYGSTNLLGSGLLNTNFGFNLTGPHIPPPTTSMELKELQELKEPSVTHPSAEVCYAGMRPLASLVPIDRSTLLQARQVAVRMDQGPPGLAMWAPTPTTKANLLGFRYPEPGYMSVAPRTPGAA</sequence>
<gene>
    <name evidence="1" type="ORF">CCMP2556_LOCUS9531</name>
</gene>
<comment type="caution">
    <text evidence="1">The sequence shown here is derived from an EMBL/GenBank/DDBJ whole genome shotgun (WGS) entry which is preliminary data.</text>
</comment>
<keyword evidence="2" id="KW-1185">Reference proteome</keyword>
<dbReference type="Proteomes" id="UP001642484">
    <property type="component" value="Unassembled WGS sequence"/>
</dbReference>
<name>A0ABP0J490_9DINO</name>
<organism evidence="1 2">
    <name type="scientific">Durusdinium trenchii</name>
    <dbReference type="NCBI Taxonomy" id="1381693"/>
    <lineage>
        <taxon>Eukaryota</taxon>
        <taxon>Sar</taxon>
        <taxon>Alveolata</taxon>
        <taxon>Dinophyceae</taxon>
        <taxon>Suessiales</taxon>
        <taxon>Symbiodiniaceae</taxon>
        <taxon>Durusdinium</taxon>
    </lineage>
</organism>
<proteinExistence type="predicted"/>
<evidence type="ECO:0000313" key="1">
    <source>
        <dbReference type="EMBL" id="CAK9009167.1"/>
    </source>
</evidence>
<accession>A0ABP0J490</accession>